<dbReference type="EMBL" id="SKBQ01000006">
    <property type="protein sequence ID" value="TPX09022.1"/>
    <property type="molecule type" value="Genomic_DNA"/>
</dbReference>
<dbReference type="PANTHER" id="PTHR31630">
    <property type="entry name" value="PHYTANOYL-COA DIOXYGENASE-RELATED-RELATED"/>
    <property type="match status" value="1"/>
</dbReference>
<sequence>MGRRRVSQRRKKCDERQPVCGDCRRLGLLCGFQQSRLPTEQHLSPQSTLADERGSLPEAGYLQEAPAEWIALIEDGDLGEHPRPAHLGHSSALHDFPITFSRQDEAAMSTFYPPLALSNLIELGSNTLKDWSIGERYLLNHYLQSVSRSLVVVDDSENPWLRVVTPKALENPTVSHALLALSAAHLGKVYPAFLKDLVDHRSRALQGLKAELQSSRDVLPALMTTMLLCITEICDGLSKRWLIHLRGAQALIVNSDLSFAQESLTTLVDMYNLISHMGSITCVGVPGAFDDLVQPRLFQPHDQVSTHPTHPLYGIAGDIYKLLQRVNRLDLKGKDDSIMEQPSGEAYAEVESIRMGLQNWTPPRIEGGTPMQSTAETRAAAVALQWATMLWLFQKTGRPDDFDAKTASDSILSTMSLIRPGSQAEAHLLFPLFMAGVVCNSKAGRLAVEYRLSRMEATLGFGNIKAAHRLLEEVWRGANQGDEIDWEWLARTRYPGLVLFHGPWCSDSGDRTVPKHAKLEVLEIVMSNSNSYEVMQDDYGDFRDELNKNGFAVVKGAIPRDRAVSYQESAYAWLKSFSSDLDFNNPATWIEENLPRASKIRTYGGYCVAHEKFMWDARLEDGVLEAFERMWGTDELLVSFDSLNITFPNRPDLQARKPWEHIDQSPVKRGVHCVQGIISLSSSGPDDGGLVVYPKSHLLNDKFFAEVCQGTFDQEPIKDIYLFKPEELAWFEGQGLKPHKVCADVGDLILWDSRTIHYGSDPTTNGKAIRTAIYATYTPARLATADQLALKRRVFESYGGTTHWPHQHIVARSNATYLEDGTRDPRDREEPLEKPVMTDKLLKLAGVNPY</sequence>
<dbReference type="RefSeq" id="XP_030990733.1">
    <property type="nucleotide sequence ID" value="XM_031135565.1"/>
</dbReference>
<dbReference type="SUPFAM" id="SSF51197">
    <property type="entry name" value="Clavaminate synthase-like"/>
    <property type="match status" value="1"/>
</dbReference>
<dbReference type="Gene3D" id="2.60.120.620">
    <property type="entry name" value="q2cbj1_9rhob like domain"/>
    <property type="match status" value="1"/>
</dbReference>
<evidence type="ECO:0000313" key="3">
    <source>
        <dbReference type="EMBL" id="TPX09022.1"/>
    </source>
</evidence>
<name>A0A507AIG9_9PEZI</name>
<dbReference type="PANTHER" id="PTHR31630:SF6">
    <property type="entry name" value="PHYTANOYL-COA DIOXYGENASE-RELATED"/>
    <property type="match status" value="1"/>
</dbReference>
<dbReference type="Proteomes" id="UP000319257">
    <property type="component" value="Unassembled WGS sequence"/>
</dbReference>
<dbReference type="SUPFAM" id="SSF57701">
    <property type="entry name" value="Zn2/Cys6 DNA-binding domain"/>
    <property type="match status" value="1"/>
</dbReference>
<dbReference type="InParanoid" id="A0A507AIG9"/>
<dbReference type="GeneID" id="41968929"/>
<dbReference type="AlphaFoldDB" id="A0A507AIG9"/>
<organism evidence="3 5">
    <name type="scientific">Thyridium curvatum</name>
    <dbReference type="NCBI Taxonomy" id="1093900"/>
    <lineage>
        <taxon>Eukaryota</taxon>
        <taxon>Fungi</taxon>
        <taxon>Dikarya</taxon>
        <taxon>Ascomycota</taxon>
        <taxon>Pezizomycotina</taxon>
        <taxon>Sordariomycetes</taxon>
        <taxon>Sordariomycetidae</taxon>
        <taxon>Thyridiales</taxon>
        <taxon>Thyridiaceae</taxon>
        <taxon>Thyridium</taxon>
    </lineage>
</organism>
<dbReference type="Pfam" id="PF05721">
    <property type="entry name" value="PhyH"/>
    <property type="match status" value="1"/>
</dbReference>
<dbReference type="Pfam" id="PF11951">
    <property type="entry name" value="Fungal_trans_2"/>
    <property type="match status" value="1"/>
</dbReference>
<evidence type="ECO:0000256" key="1">
    <source>
        <dbReference type="ARBA" id="ARBA00023242"/>
    </source>
</evidence>
<evidence type="ECO:0000313" key="5">
    <source>
        <dbReference type="Proteomes" id="UP000319257"/>
    </source>
</evidence>
<dbReference type="Pfam" id="PF00172">
    <property type="entry name" value="Zn_clus"/>
    <property type="match status" value="1"/>
</dbReference>
<comment type="caution">
    <text evidence="3">The sequence shown here is derived from an EMBL/GenBank/DDBJ whole genome shotgun (WGS) entry which is preliminary data.</text>
</comment>
<proteinExistence type="predicted"/>
<dbReference type="InterPro" id="IPR001138">
    <property type="entry name" value="Zn2Cys6_DnaBD"/>
</dbReference>
<dbReference type="GO" id="GO:0008270">
    <property type="term" value="F:zinc ion binding"/>
    <property type="evidence" value="ECO:0007669"/>
    <property type="project" value="InterPro"/>
</dbReference>
<feature type="domain" description="Zn(2)-C6 fungal-type" evidence="2">
    <location>
        <begin position="8"/>
        <end position="36"/>
    </location>
</feature>
<dbReference type="InterPro" id="IPR021858">
    <property type="entry name" value="Fun_TF"/>
</dbReference>
<evidence type="ECO:0000313" key="4">
    <source>
        <dbReference type="EMBL" id="TPX09257.1"/>
    </source>
</evidence>
<dbReference type="InterPro" id="IPR036864">
    <property type="entry name" value="Zn2-C6_fun-type_DNA-bd_sf"/>
</dbReference>
<dbReference type="GO" id="GO:0000981">
    <property type="term" value="F:DNA-binding transcription factor activity, RNA polymerase II-specific"/>
    <property type="evidence" value="ECO:0007669"/>
    <property type="project" value="InterPro"/>
</dbReference>
<reference evidence="3 5" key="1">
    <citation type="submission" date="2019-06" db="EMBL/GenBank/DDBJ databases">
        <title>Draft genome sequence of the filamentous fungus Phialemoniopsis curvata isolated from diesel fuel.</title>
        <authorList>
            <person name="Varaljay V.A."/>
            <person name="Lyon W.J."/>
            <person name="Crouch A.L."/>
            <person name="Drake C.E."/>
            <person name="Hollomon J.M."/>
            <person name="Nadeau L.J."/>
            <person name="Nunn H.S."/>
            <person name="Stevenson B.S."/>
            <person name="Bojanowski C.L."/>
            <person name="Crookes-Goodson W.J."/>
        </authorList>
    </citation>
    <scope>NUCLEOTIDE SEQUENCE [LARGE SCALE GENOMIC DNA]</scope>
    <source>
        <strain evidence="3 5">D216</strain>
    </source>
</reference>
<dbReference type="OrthoDB" id="445007at2759"/>
<keyword evidence="1" id="KW-0539">Nucleus</keyword>
<accession>A0A507AIG9</accession>
<keyword evidence="5" id="KW-1185">Reference proteome</keyword>
<dbReference type="InterPro" id="IPR008775">
    <property type="entry name" value="Phytyl_CoA_dOase-like"/>
</dbReference>
<protein>
    <recommendedName>
        <fullName evidence="2">Zn(2)-C6 fungal-type domain-containing protein</fullName>
    </recommendedName>
</protein>
<evidence type="ECO:0000259" key="2">
    <source>
        <dbReference type="Pfam" id="PF00172"/>
    </source>
</evidence>
<dbReference type="CDD" id="cd00067">
    <property type="entry name" value="GAL4"/>
    <property type="match status" value="1"/>
</dbReference>
<dbReference type="EMBL" id="SKBQ01000006">
    <property type="protein sequence ID" value="TPX09257.1"/>
    <property type="molecule type" value="Genomic_DNA"/>
</dbReference>
<gene>
    <name evidence="3" type="ORF">E0L32_001482</name>
    <name evidence="4" type="ORF">E0L32_001717</name>
</gene>